<keyword evidence="10" id="KW-1185">Reference proteome</keyword>
<evidence type="ECO:0000256" key="2">
    <source>
        <dbReference type="ARBA" id="ARBA00022737"/>
    </source>
</evidence>
<dbReference type="GO" id="GO:0003677">
    <property type="term" value="F:DNA binding"/>
    <property type="evidence" value="ECO:0007669"/>
    <property type="project" value="UniProtKB-KW"/>
</dbReference>
<keyword evidence="4 6" id="KW-0862">Zinc</keyword>
<dbReference type="EMBL" id="KI392415">
    <property type="protein sequence ID" value="ERN16732.1"/>
    <property type="molecule type" value="Genomic_DNA"/>
</dbReference>
<dbReference type="Gramene" id="ERN16732">
    <property type="protein sequence ID" value="ERN16732"/>
    <property type="gene ID" value="AMTR_s00183p00052730"/>
</dbReference>
<dbReference type="InterPro" id="IPR057444">
    <property type="entry name" value="Znf-CCCH_AtC3H23-like"/>
</dbReference>
<dbReference type="AlphaFoldDB" id="U5D5M3"/>
<feature type="zinc finger region" description="C3H1-type" evidence="6">
    <location>
        <begin position="120"/>
        <end position="147"/>
    </location>
</feature>
<protein>
    <recommendedName>
        <fullName evidence="8">C3H1-type domain-containing protein</fullName>
    </recommendedName>
</protein>
<evidence type="ECO:0000256" key="1">
    <source>
        <dbReference type="ARBA" id="ARBA00022723"/>
    </source>
</evidence>
<dbReference type="PANTHER" id="PTHR14493">
    <property type="entry name" value="UNKEMPT FAMILY MEMBER"/>
    <property type="match status" value="1"/>
</dbReference>
<feature type="compositionally biased region" description="Pro residues" evidence="7">
    <location>
        <begin position="240"/>
        <end position="250"/>
    </location>
</feature>
<dbReference type="PROSITE" id="PS50103">
    <property type="entry name" value="ZF_C3H1"/>
    <property type="match status" value="1"/>
</dbReference>
<evidence type="ECO:0000313" key="10">
    <source>
        <dbReference type="Proteomes" id="UP000017836"/>
    </source>
</evidence>
<evidence type="ECO:0000313" key="9">
    <source>
        <dbReference type="EMBL" id="ERN16732.1"/>
    </source>
</evidence>
<dbReference type="HOGENOM" id="CLU_044407_3_0_1"/>
<dbReference type="KEGG" id="atr:18445056"/>
<dbReference type="OrthoDB" id="410307at2759"/>
<dbReference type="FunFam" id="3.30.1370.210:FF:000009">
    <property type="entry name" value="Zinc finger CCCH domain-containing protein 66"/>
    <property type="match status" value="1"/>
</dbReference>
<dbReference type="Pfam" id="PF00642">
    <property type="entry name" value="zf-CCCH"/>
    <property type="match status" value="1"/>
</dbReference>
<dbReference type="Proteomes" id="UP000017836">
    <property type="component" value="Unassembled WGS sequence"/>
</dbReference>
<keyword evidence="1 6" id="KW-0479">Metal-binding</keyword>
<dbReference type="GO" id="GO:0008270">
    <property type="term" value="F:zinc ion binding"/>
    <property type="evidence" value="ECO:0007669"/>
    <property type="project" value="UniProtKB-KW"/>
</dbReference>
<organism evidence="9 10">
    <name type="scientific">Amborella trichopoda</name>
    <dbReference type="NCBI Taxonomy" id="13333"/>
    <lineage>
        <taxon>Eukaryota</taxon>
        <taxon>Viridiplantae</taxon>
        <taxon>Streptophyta</taxon>
        <taxon>Embryophyta</taxon>
        <taxon>Tracheophyta</taxon>
        <taxon>Spermatophyta</taxon>
        <taxon>Magnoliopsida</taxon>
        <taxon>Amborellales</taxon>
        <taxon>Amborellaceae</taxon>
        <taxon>Amborella</taxon>
    </lineage>
</organism>
<evidence type="ECO:0000256" key="3">
    <source>
        <dbReference type="ARBA" id="ARBA00022771"/>
    </source>
</evidence>
<dbReference type="SMART" id="SM00356">
    <property type="entry name" value="ZnF_C3H1"/>
    <property type="match status" value="2"/>
</dbReference>
<name>U5D5M3_AMBTC</name>
<dbReference type="PANTHER" id="PTHR14493:SF90">
    <property type="entry name" value="ZINC FINGER CCCH DOMAIN-CONTAINING PROTEIN 2"/>
    <property type="match status" value="1"/>
</dbReference>
<dbReference type="SUPFAM" id="SSF90229">
    <property type="entry name" value="CCCH zinc finger"/>
    <property type="match status" value="1"/>
</dbReference>
<keyword evidence="2" id="KW-0677">Repeat</keyword>
<gene>
    <name evidence="9" type="ORF">AMTR_s00183p00052730</name>
</gene>
<dbReference type="Gene3D" id="3.30.1370.210">
    <property type="match status" value="1"/>
</dbReference>
<dbReference type="Pfam" id="PF25512">
    <property type="entry name" value="zf-CCCH_AtC3H23"/>
    <property type="match status" value="1"/>
</dbReference>
<evidence type="ECO:0000256" key="4">
    <source>
        <dbReference type="ARBA" id="ARBA00022833"/>
    </source>
</evidence>
<feature type="region of interest" description="Disordered" evidence="7">
    <location>
        <begin position="232"/>
        <end position="254"/>
    </location>
</feature>
<sequence length="361" mass="40262">MPEFCADKSQMHIQNALFSEKAPVLSSSPTGRHRLLRLNIDEIPNSFDFETGRIHPNSPFFIASYDEEDDFMDPYASDAFRMFDFKVKKCARGRSHDWTECPFAHPGEKARRRDPRRFHYSGVVCPDFRKGSGCRRGEACEFAHGVFECWLHPARYRTQPCKDGRSCTRRICFFAHTPAQLRVLPPGMSNVCCCHFSGLSLTRKGPLSCNSGVSFSDGVKLACKYVASSPTSTLSLLSPPRSPSLSPPLSPAEAGSSRVSPLSLYQKSAPMHIPLNFQRNKMIAELCKSLEVMEFSEQNGHGWFNSPQSFISSSSPSLSSTPPPVSFTRGSFEPNVIPEESEKAVGNISFPDLDWVDELVM</sequence>
<dbReference type="InterPro" id="IPR036855">
    <property type="entry name" value="Znf_CCCH_sf"/>
</dbReference>
<keyword evidence="5" id="KW-0238">DNA-binding</keyword>
<accession>U5D5M3</accession>
<proteinExistence type="predicted"/>
<evidence type="ECO:0000256" key="7">
    <source>
        <dbReference type="SAM" id="MobiDB-lite"/>
    </source>
</evidence>
<dbReference type="InterPro" id="IPR000571">
    <property type="entry name" value="Znf_CCCH"/>
</dbReference>
<reference evidence="10" key="1">
    <citation type="journal article" date="2013" name="Science">
        <title>The Amborella genome and the evolution of flowering plants.</title>
        <authorList>
            <consortium name="Amborella Genome Project"/>
        </authorList>
    </citation>
    <scope>NUCLEOTIDE SEQUENCE [LARGE SCALE GENOMIC DNA]</scope>
</reference>
<feature type="domain" description="C3H1-type" evidence="8">
    <location>
        <begin position="120"/>
        <end position="147"/>
    </location>
</feature>
<dbReference type="InterPro" id="IPR045234">
    <property type="entry name" value="Unkempt-like"/>
</dbReference>
<evidence type="ECO:0000256" key="5">
    <source>
        <dbReference type="ARBA" id="ARBA00023125"/>
    </source>
</evidence>
<keyword evidence="3 6" id="KW-0863">Zinc-finger</keyword>
<dbReference type="eggNOG" id="KOG1595">
    <property type="taxonomic scope" value="Eukaryota"/>
</dbReference>
<evidence type="ECO:0000259" key="8">
    <source>
        <dbReference type="PROSITE" id="PS50103"/>
    </source>
</evidence>
<evidence type="ECO:0000256" key="6">
    <source>
        <dbReference type="PROSITE-ProRule" id="PRU00723"/>
    </source>
</evidence>